<feature type="compositionally biased region" description="Low complexity" evidence="1">
    <location>
        <begin position="239"/>
        <end position="262"/>
    </location>
</feature>
<gene>
    <name evidence="2" type="ORF">BOTBODRAFT_523644</name>
</gene>
<dbReference type="AlphaFoldDB" id="A0A067M164"/>
<dbReference type="InParanoid" id="A0A067M164"/>
<protein>
    <submittedName>
        <fullName evidence="2">Uncharacterized protein</fullName>
    </submittedName>
</protein>
<name>A0A067M164_BOTB1</name>
<feature type="region of interest" description="Disordered" evidence="1">
    <location>
        <begin position="71"/>
        <end position="125"/>
    </location>
</feature>
<keyword evidence="3" id="KW-1185">Reference proteome</keyword>
<dbReference type="HOGENOM" id="CLU_1015607_0_0_1"/>
<evidence type="ECO:0000313" key="3">
    <source>
        <dbReference type="Proteomes" id="UP000027195"/>
    </source>
</evidence>
<dbReference type="EMBL" id="KL198077">
    <property type="protein sequence ID" value="KDQ09503.1"/>
    <property type="molecule type" value="Genomic_DNA"/>
</dbReference>
<dbReference type="Proteomes" id="UP000027195">
    <property type="component" value="Unassembled WGS sequence"/>
</dbReference>
<evidence type="ECO:0000256" key="1">
    <source>
        <dbReference type="SAM" id="MobiDB-lite"/>
    </source>
</evidence>
<proteinExistence type="predicted"/>
<organism evidence="2 3">
    <name type="scientific">Botryobasidium botryosum (strain FD-172 SS1)</name>
    <dbReference type="NCBI Taxonomy" id="930990"/>
    <lineage>
        <taxon>Eukaryota</taxon>
        <taxon>Fungi</taxon>
        <taxon>Dikarya</taxon>
        <taxon>Basidiomycota</taxon>
        <taxon>Agaricomycotina</taxon>
        <taxon>Agaricomycetes</taxon>
        <taxon>Cantharellales</taxon>
        <taxon>Botryobasidiaceae</taxon>
        <taxon>Botryobasidium</taxon>
    </lineage>
</organism>
<evidence type="ECO:0000313" key="2">
    <source>
        <dbReference type="EMBL" id="KDQ09503.1"/>
    </source>
</evidence>
<sequence>MRRLSQLLLSSKTCHATPTLATKDPESHARFDGAMPSSDALSVRKVTPPSAAPATLSRLSKTIYHYTSFGPDIYSGKPQPKTEPSPTPDTRFEGLSDSHSTSHTPAPKPARVLPTPTRSSPINIPPANGRFVADPSDLGLVSARLLSWLEASHPHLVADRKRKRAIHDVGGEERCMRPRSFAEPQAQSQSQPPVQPQVQVPVWEEPTVIITRPAPVPKARKAALYPTFRAPISEPRFRAASPTSNLSASTSRSSSESTAYSADPQWLPDYDDDD</sequence>
<feature type="region of interest" description="Disordered" evidence="1">
    <location>
        <begin position="18"/>
        <end position="54"/>
    </location>
</feature>
<reference evidence="3" key="1">
    <citation type="journal article" date="2014" name="Proc. Natl. Acad. Sci. U.S.A.">
        <title>Extensive sampling of basidiomycete genomes demonstrates inadequacy of the white-rot/brown-rot paradigm for wood decay fungi.</title>
        <authorList>
            <person name="Riley R."/>
            <person name="Salamov A.A."/>
            <person name="Brown D.W."/>
            <person name="Nagy L.G."/>
            <person name="Floudas D."/>
            <person name="Held B.W."/>
            <person name="Levasseur A."/>
            <person name="Lombard V."/>
            <person name="Morin E."/>
            <person name="Otillar R."/>
            <person name="Lindquist E.A."/>
            <person name="Sun H."/>
            <person name="LaButti K.M."/>
            <person name="Schmutz J."/>
            <person name="Jabbour D."/>
            <person name="Luo H."/>
            <person name="Baker S.E."/>
            <person name="Pisabarro A.G."/>
            <person name="Walton J.D."/>
            <person name="Blanchette R.A."/>
            <person name="Henrissat B."/>
            <person name="Martin F."/>
            <person name="Cullen D."/>
            <person name="Hibbett D.S."/>
            <person name="Grigoriev I.V."/>
        </authorList>
    </citation>
    <scope>NUCLEOTIDE SEQUENCE [LARGE SCALE GENOMIC DNA]</scope>
    <source>
        <strain evidence="3">FD-172 SS1</strain>
    </source>
</reference>
<feature type="region of interest" description="Disordered" evidence="1">
    <location>
        <begin position="234"/>
        <end position="274"/>
    </location>
</feature>
<accession>A0A067M164</accession>